<protein>
    <recommendedName>
        <fullName evidence="5">FAD-binding domain-containing protein</fullName>
    </recommendedName>
</protein>
<keyword evidence="4" id="KW-1133">Transmembrane helix</keyword>
<dbReference type="GO" id="GO:0016491">
    <property type="term" value="F:oxidoreductase activity"/>
    <property type="evidence" value="ECO:0007669"/>
    <property type="project" value="UniProtKB-KW"/>
</dbReference>
<gene>
    <name evidence="6" type="ORF">BGZ80_006995</name>
</gene>
<keyword evidence="4" id="KW-0812">Transmembrane</keyword>
<feature type="non-terminal residue" evidence="6">
    <location>
        <position position="1"/>
    </location>
</feature>
<evidence type="ECO:0000256" key="2">
    <source>
        <dbReference type="ARBA" id="ARBA00022827"/>
    </source>
</evidence>
<dbReference type="GO" id="GO:0071949">
    <property type="term" value="F:FAD binding"/>
    <property type="evidence" value="ECO:0007669"/>
    <property type="project" value="InterPro"/>
</dbReference>
<reference evidence="6" key="1">
    <citation type="journal article" date="2020" name="Fungal Divers.">
        <title>Resolving the Mortierellaceae phylogeny through synthesis of multi-gene phylogenetics and phylogenomics.</title>
        <authorList>
            <person name="Vandepol N."/>
            <person name="Liber J."/>
            <person name="Desiro A."/>
            <person name="Na H."/>
            <person name="Kennedy M."/>
            <person name="Barry K."/>
            <person name="Grigoriev I.V."/>
            <person name="Miller A.N."/>
            <person name="O'Donnell K."/>
            <person name="Stajich J.E."/>
            <person name="Bonito G."/>
        </authorList>
    </citation>
    <scope>NUCLEOTIDE SEQUENCE</scope>
    <source>
        <strain evidence="6">NRRL 2769</strain>
    </source>
</reference>
<dbReference type="Gene3D" id="3.50.50.60">
    <property type="entry name" value="FAD/NAD(P)-binding domain"/>
    <property type="match status" value="1"/>
</dbReference>
<dbReference type="InterPro" id="IPR002938">
    <property type="entry name" value="FAD-bd"/>
</dbReference>
<feature type="domain" description="FAD-binding" evidence="5">
    <location>
        <begin position="6"/>
        <end position="81"/>
    </location>
</feature>
<dbReference type="PANTHER" id="PTHR46720">
    <property type="entry name" value="HYDROXYLASE, PUTATIVE (AFU_ORTHOLOGUE AFUA_3G01460)-RELATED"/>
    <property type="match status" value="1"/>
</dbReference>
<dbReference type="Proteomes" id="UP000703661">
    <property type="component" value="Unassembled WGS sequence"/>
</dbReference>
<keyword evidence="4" id="KW-0472">Membrane</keyword>
<feature type="transmembrane region" description="Helical" evidence="4">
    <location>
        <begin position="6"/>
        <end position="24"/>
    </location>
</feature>
<dbReference type="Pfam" id="PF01494">
    <property type="entry name" value="FAD_binding_3"/>
    <property type="match status" value="1"/>
</dbReference>
<evidence type="ECO:0000256" key="1">
    <source>
        <dbReference type="ARBA" id="ARBA00022630"/>
    </source>
</evidence>
<dbReference type="AlphaFoldDB" id="A0A9P6MFW8"/>
<keyword evidence="3" id="KW-0560">Oxidoreductase</keyword>
<accession>A0A9P6MFW8</accession>
<comment type="caution">
    <text evidence="6">The sequence shown here is derived from an EMBL/GenBank/DDBJ whole genome shotgun (WGS) entry which is preliminary data.</text>
</comment>
<dbReference type="SUPFAM" id="SSF51905">
    <property type="entry name" value="FAD/NAD(P)-binding domain"/>
    <property type="match status" value="1"/>
</dbReference>
<name>A0A9P6MFW8_9FUNG</name>
<keyword evidence="2" id="KW-0274">FAD</keyword>
<sequence>MSEPTIAVLIVGAGVGGLMLGAALESANIPYHILERATELRPLGSAIALSANVLPVFEQLGIYEELKSVSLPHVSVDIFNTKLDDLGSIDGPHHKI</sequence>
<proteinExistence type="predicted"/>
<dbReference type="GO" id="GO:0044550">
    <property type="term" value="P:secondary metabolite biosynthetic process"/>
    <property type="evidence" value="ECO:0007669"/>
    <property type="project" value="TreeGrafter"/>
</dbReference>
<evidence type="ECO:0000259" key="5">
    <source>
        <dbReference type="Pfam" id="PF01494"/>
    </source>
</evidence>
<dbReference type="PANTHER" id="PTHR46720:SF3">
    <property type="entry name" value="FAD-BINDING DOMAIN-CONTAINING PROTEIN-RELATED"/>
    <property type="match status" value="1"/>
</dbReference>
<evidence type="ECO:0000256" key="4">
    <source>
        <dbReference type="SAM" id="Phobius"/>
    </source>
</evidence>
<dbReference type="EMBL" id="JAAAID010003506">
    <property type="protein sequence ID" value="KAF9997491.1"/>
    <property type="molecule type" value="Genomic_DNA"/>
</dbReference>
<dbReference type="InterPro" id="IPR051104">
    <property type="entry name" value="FAD_monoxygenase"/>
</dbReference>
<organism evidence="6 7">
    <name type="scientific">Entomortierella chlamydospora</name>
    <dbReference type="NCBI Taxonomy" id="101097"/>
    <lineage>
        <taxon>Eukaryota</taxon>
        <taxon>Fungi</taxon>
        <taxon>Fungi incertae sedis</taxon>
        <taxon>Mucoromycota</taxon>
        <taxon>Mortierellomycotina</taxon>
        <taxon>Mortierellomycetes</taxon>
        <taxon>Mortierellales</taxon>
        <taxon>Mortierellaceae</taxon>
        <taxon>Entomortierella</taxon>
    </lineage>
</organism>
<keyword evidence="7" id="KW-1185">Reference proteome</keyword>
<keyword evidence="1" id="KW-0285">Flavoprotein</keyword>
<evidence type="ECO:0000256" key="3">
    <source>
        <dbReference type="ARBA" id="ARBA00023002"/>
    </source>
</evidence>
<evidence type="ECO:0000313" key="7">
    <source>
        <dbReference type="Proteomes" id="UP000703661"/>
    </source>
</evidence>
<dbReference type="InterPro" id="IPR036188">
    <property type="entry name" value="FAD/NAD-bd_sf"/>
</dbReference>
<evidence type="ECO:0000313" key="6">
    <source>
        <dbReference type="EMBL" id="KAF9997491.1"/>
    </source>
</evidence>